<evidence type="ECO:0000259" key="6">
    <source>
        <dbReference type="Pfam" id="PF14905"/>
    </source>
</evidence>
<evidence type="ECO:0000256" key="3">
    <source>
        <dbReference type="ARBA" id="ARBA00023237"/>
    </source>
</evidence>
<dbReference type="AlphaFoldDB" id="A0A1M5HFV8"/>
<dbReference type="GO" id="GO:0030246">
    <property type="term" value="F:carbohydrate binding"/>
    <property type="evidence" value="ECO:0007669"/>
    <property type="project" value="InterPro"/>
</dbReference>
<evidence type="ECO:0000313" key="7">
    <source>
        <dbReference type="EMBL" id="SHG14830.1"/>
    </source>
</evidence>
<feature type="region of interest" description="Disordered" evidence="4">
    <location>
        <begin position="798"/>
        <end position="819"/>
    </location>
</feature>
<sequence>MSKFFTLIAAAAFFGSPAFAQNQGGPATIKGTVGDAGQRKIEAATIALLKGKDSSVVKYTVADAAGKFAFDNLTPGKYLVLATSAGFTKKYSEAFQLADGARYTLQPLVLSPATKDMSGVTVTARKPMIEQKIDRTIVNVEASVTNAGNNALEVLEKAPGVTVDKDGNISLKGKDGVMVLVDGRQTQLGAADLANMLRNMNASQLEQVEIMTNPPAKFDAAGNAGIINIKTKKLKQFGFNGSVNLGYGQGVLPKYNEGLNLNYRKGKVNLFTNLSHNGRKGFQNLDIQRNLISENSKELLYYFDQKAKFTNSNNSYNAKIGADITLSSKTTIGAVIGGMSNPGEGYSNTTSHISDGLGKLQEITRSHSTGSSTFRNLTTNLNLRHQFDSTGRELTFDADYLTYKNRDNQALFNAYGNAFGIPIRKGDTLYTYLPQDIDIYTAKADYLQPLKKGARFEAGLKTSIVRTDNNARFDTMNNGTRVYDAGRSNHFVYRENINAAYVNLSGPISKKWNGQLGLRAEHTSATGRQRTTGESFTRDYVSLFPTAFVQYAASEKHNFGLNYGRRIRRPNYESLNPFMEYIDRYTFQQGNPNLKPQFSHNIELSHTYRQFLTTTFNYTRTSDIIQQVIEQNVEAKETFVKQANIADARQMGISVSAQVPIRKWWTSSLYVNASDNRFEGIVDGSNVVVKARMIMLNGSQQFKLSKTWSAELSGFYRTRGLEGVILTKPVGVLNFGVGKQVMKNKGSVRLNVRDVLYTQKFKAITRYGNVDAAFQEYRDSRVVNLSFTYRFTKGKLNGGAPKRRTGSSSDEAERVGSGN</sequence>
<keyword evidence="2" id="KW-0472">Membrane</keyword>
<dbReference type="Proteomes" id="UP000184368">
    <property type="component" value="Unassembled WGS sequence"/>
</dbReference>
<organism evidence="7 8">
    <name type="scientific">Cnuella takakiae</name>
    <dbReference type="NCBI Taxonomy" id="1302690"/>
    <lineage>
        <taxon>Bacteria</taxon>
        <taxon>Pseudomonadati</taxon>
        <taxon>Bacteroidota</taxon>
        <taxon>Chitinophagia</taxon>
        <taxon>Chitinophagales</taxon>
        <taxon>Chitinophagaceae</taxon>
        <taxon>Cnuella</taxon>
    </lineage>
</organism>
<dbReference type="InterPro" id="IPR037066">
    <property type="entry name" value="Plug_dom_sf"/>
</dbReference>
<dbReference type="Pfam" id="PF14905">
    <property type="entry name" value="OMP_b-brl_3"/>
    <property type="match status" value="1"/>
</dbReference>
<feature type="chain" id="PRO_5013042003" evidence="5">
    <location>
        <begin position="21"/>
        <end position="819"/>
    </location>
</feature>
<keyword evidence="5" id="KW-0732">Signal</keyword>
<keyword evidence="7" id="KW-0675">Receptor</keyword>
<evidence type="ECO:0000256" key="4">
    <source>
        <dbReference type="SAM" id="MobiDB-lite"/>
    </source>
</evidence>
<evidence type="ECO:0000256" key="2">
    <source>
        <dbReference type="ARBA" id="ARBA00023136"/>
    </source>
</evidence>
<evidence type="ECO:0000313" key="8">
    <source>
        <dbReference type="Proteomes" id="UP000184368"/>
    </source>
</evidence>
<dbReference type="PANTHER" id="PTHR40980">
    <property type="entry name" value="PLUG DOMAIN-CONTAINING PROTEIN"/>
    <property type="match status" value="1"/>
</dbReference>
<gene>
    <name evidence="7" type="ORF">SAMN05444008_11940</name>
</gene>
<evidence type="ECO:0000256" key="5">
    <source>
        <dbReference type="SAM" id="SignalP"/>
    </source>
</evidence>
<evidence type="ECO:0000256" key="1">
    <source>
        <dbReference type="ARBA" id="ARBA00004442"/>
    </source>
</evidence>
<keyword evidence="3" id="KW-0998">Cell outer membrane</keyword>
<dbReference type="InterPro" id="IPR036942">
    <property type="entry name" value="Beta-barrel_TonB_sf"/>
</dbReference>
<keyword evidence="8" id="KW-1185">Reference proteome</keyword>
<name>A0A1M5HFV8_9BACT</name>
<reference evidence="7 8" key="1">
    <citation type="submission" date="2016-11" db="EMBL/GenBank/DDBJ databases">
        <authorList>
            <person name="Jaros S."/>
            <person name="Januszkiewicz K."/>
            <person name="Wedrychowicz H."/>
        </authorList>
    </citation>
    <scope>NUCLEOTIDE SEQUENCE [LARGE SCALE GENOMIC DNA]</scope>
    <source>
        <strain evidence="7 8">DSM 26897</strain>
    </source>
</reference>
<feature type="signal peptide" evidence="5">
    <location>
        <begin position="1"/>
        <end position="20"/>
    </location>
</feature>
<feature type="domain" description="Outer membrane protein beta-barrel" evidence="6">
    <location>
        <begin position="385"/>
        <end position="789"/>
    </location>
</feature>
<dbReference type="PANTHER" id="PTHR40980:SF4">
    <property type="entry name" value="TONB-DEPENDENT RECEPTOR-LIKE BETA-BARREL DOMAIN-CONTAINING PROTEIN"/>
    <property type="match status" value="1"/>
</dbReference>
<dbReference type="Pfam" id="PF13620">
    <property type="entry name" value="CarboxypepD_reg"/>
    <property type="match status" value="1"/>
</dbReference>
<dbReference type="Gene3D" id="2.170.130.10">
    <property type="entry name" value="TonB-dependent receptor, plug domain"/>
    <property type="match status" value="1"/>
</dbReference>
<comment type="subcellular location">
    <subcellularLocation>
        <location evidence="1">Cell outer membrane</location>
    </subcellularLocation>
</comment>
<dbReference type="InterPro" id="IPR041700">
    <property type="entry name" value="OMP_b-brl_3"/>
</dbReference>
<dbReference type="GO" id="GO:0009279">
    <property type="term" value="C:cell outer membrane"/>
    <property type="evidence" value="ECO:0007669"/>
    <property type="project" value="UniProtKB-SubCell"/>
</dbReference>
<dbReference type="SUPFAM" id="SSF49452">
    <property type="entry name" value="Starch-binding domain-like"/>
    <property type="match status" value="1"/>
</dbReference>
<proteinExistence type="predicted"/>
<dbReference type="EMBL" id="FQUO01000019">
    <property type="protein sequence ID" value="SHG14830.1"/>
    <property type="molecule type" value="Genomic_DNA"/>
</dbReference>
<dbReference type="InterPro" id="IPR013784">
    <property type="entry name" value="Carb-bd-like_fold"/>
</dbReference>
<accession>A0A1M5HFV8</accession>
<dbReference type="Gene3D" id="2.40.170.20">
    <property type="entry name" value="TonB-dependent receptor, beta-barrel domain"/>
    <property type="match status" value="1"/>
</dbReference>
<dbReference type="SUPFAM" id="SSF56935">
    <property type="entry name" value="Porins"/>
    <property type="match status" value="1"/>
</dbReference>
<dbReference type="STRING" id="1302690.BUE76_13900"/>
<dbReference type="Gene3D" id="2.60.40.1120">
    <property type="entry name" value="Carboxypeptidase-like, regulatory domain"/>
    <property type="match status" value="1"/>
</dbReference>
<dbReference type="OrthoDB" id="905812at2"/>
<protein>
    <submittedName>
        <fullName evidence="7">Outer membrane receptor proteins, mostly Fe transport</fullName>
    </submittedName>
</protein>
<dbReference type="RefSeq" id="WP_073047148.1">
    <property type="nucleotide sequence ID" value="NZ_FQUO01000019.1"/>
</dbReference>